<dbReference type="InterPro" id="IPR044149">
    <property type="entry name" value="Nitrilases_CHs"/>
</dbReference>
<dbReference type="InterPro" id="IPR012001">
    <property type="entry name" value="Thiamin_PyroP_enz_TPP-bd_dom"/>
</dbReference>
<name>A0A507AQZ4_9PEZI</name>
<feature type="domain" description="CN hydrolase" evidence="8">
    <location>
        <begin position="8"/>
        <end position="283"/>
    </location>
</feature>
<evidence type="ECO:0000313" key="9">
    <source>
        <dbReference type="EMBL" id="TPX07281.1"/>
    </source>
</evidence>
<dbReference type="Pfam" id="PF02775">
    <property type="entry name" value="TPP_enzyme_C"/>
    <property type="match status" value="1"/>
</dbReference>
<dbReference type="PANTHER" id="PTHR46044">
    <property type="entry name" value="NITRILASE"/>
    <property type="match status" value="1"/>
</dbReference>
<evidence type="ECO:0000313" key="10">
    <source>
        <dbReference type="Proteomes" id="UP000319257"/>
    </source>
</evidence>
<dbReference type="Gene3D" id="3.40.50.1220">
    <property type="entry name" value="TPP-binding domain"/>
    <property type="match status" value="1"/>
</dbReference>
<dbReference type="PROSITE" id="PS00921">
    <property type="entry name" value="NITRIL_CHT_2"/>
    <property type="match status" value="1"/>
</dbReference>
<dbReference type="InterPro" id="IPR029061">
    <property type="entry name" value="THDP-binding"/>
</dbReference>
<evidence type="ECO:0000259" key="8">
    <source>
        <dbReference type="PROSITE" id="PS50263"/>
    </source>
</evidence>
<dbReference type="GO" id="GO:0016836">
    <property type="term" value="F:hydro-lyase activity"/>
    <property type="evidence" value="ECO:0007669"/>
    <property type="project" value="UniProtKB-ARBA"/>
</dbReference>
<dbReference type="InterPro" id="IPR012000">
    <property type="entry name" value="Thiamin_PyroP_enz_cen_dom"/>
</dbReference>
<reference evidence="9 10" key="1">
    <citation type="submission" date="2019-06" db="EMBL/GenBank/DDBJ databases">
        <title>Draft genome sequence of the filamentous fungus Phialemoniopsis curvata isolated from diesel fuel.</title>
        <authorList>
            <person name="Varaljay V.A."/>
            <person name="Lyon W.J."/>
            <person name="Crouch A.L."/>
            <person name="Drake C.E."/>
            <person name="Hollomon J.M."/>
            <person name="Nadeau L.J."/>
            <person name="Nunn H.S."/>
            <person name="Stevenson B.S."/>
            <person name="Bojanowski C.L."/>
            <person name="Crookes-Goodson W.J."/>
        </authorList>
    </citation>
    <scope>NUCLEOTIDE SEQUENCE [LARGE SCALE GENOMIC DNA]</scope>
    <source>
        <strain evidence="9 10">D216</strain>
    </source>
</reference>
<evidence type="ECO:0000256" key="7">
    <source>
        <dbReference type="RuleBase" id="RU362132"/>
    </source>
</evidence>
<proteinExistence type="inferred from homology"/>
<dbReference type="Gene3D" id="3.60.110.10">
    <property type="entry name" value="Carbon-nitrogen hydrolase"/>
    <property type="match status" value="1"/>
</dbReference>
<dbReference type="InParanoid" id="A0A507AQZ4"/>
<accession>A0A507AQZ4</accession>
<comment type="similarity">
    <text evidence="2">Belongs to the carbon-nitrogen hydrolase superfamily. Nitrilase family.</text>
</comment>
<evidence type="ECO:0000256" key="3">
    <source>
        <dbReference type="ARBA" id="ARBA00022801"/>
    </source>
</evidence>
<dbReference type="SUPFAM" id="SSF56317">
    <property type="entry name" value="Carbon-nitrogen hydrolase"/>
    <property type="match status" value="1"/>
</dbReference>
<comment type="caution">
    <text evidence="9">The sequence shown here is derived from an EMBL/GenBank/DDBJ whole genome shotgun (WGS) entry which is preliminary data.</text>
</comment>
<dbReference type="PROSITE" id="PS50263">
    <property type="entry name" value="CN_HYDROLASE"/>
    <property type="match status" value="1"/>
</dbReference>
<dbReference type="AlphaFoldDB" id="A0A507AQZ4"/>
<dbReference type="CDD" id="cd07035">
    <property type="entry name" value="TPP_PYR_POX_like"/>
    <property type="match status" value="1"/>
</dbReference>
<dbReference type="EMBL" id="SKBQ01000091">
    <property type="protein sequence ID" value="TPX07281.1"/>
    <property type="molecule type" value="Genomic_DNA"/>
</dbReference>
<dbReference type="PANTHER" id="PTHR46044:SF14">
    <property type="entry name" value="ARYLACETONITRILASE"/>
    <property type="match status" value="1"/>
</dbReference>
<dbReference type="InterPro" id="IPR003010">
    <property type="entry name" value="C-N_Hydrolase"/>
</dbReference>
<comment type="similarity">
    <text evidence="1 7">Belongs to the TPP enzyme family.</text>
</comment>
<dbReference type="InterPro" id="IPR029035">
    <property type="entry name" value="DHS-like_NAD/FAD-binding_dom"/>
</dbReference>
<dbReference type="Pfam" id="PF00795">
    <property type="entry name" value="CN_hydrolase"/>
    <property type="match status" value="1"/>
</dbReference>
<dbReference type="CDD" id="cd07564">
    <property type="entry name" value="nitrilases_CHs"/>
    <property type="match status" value="1"/>
</dbReference>
<dbReference type="STRING" id="1093900.A0A507AQZ4"/>
<dbReference type="Pfam" id="PF02776">
    <property type="entry name" value="TPP_enzyme_N"/>
    <property type="match status" value="1"/>
</dbReference>
<dbReference type="Pfam" id="PF00205">
    <property type="entry name" value="TPP_enzyme_M"/>
    <property type="match status" value="1"/>
</dbReference>
<evidence type="ECO:0000256" key="4">
    <source>
        <dbReference type="ARBA" id="ARBA00023052"/>
    </source>
</evidence>
<evidence type="ECO:0000256" key="5">
    <source>
        <dbReference type="ARBA" id="ARBA00036406"/>
    </source>
</evidence>
<dbReference type="Proteomes" id="UP000319257">
    <property type="component" value="Unassembled WGS sequence"/>
</dbReference>
<dbReference type="Gene3D" id="3.40.50.970">
    <property type="match status" value="2"/>
</dbReference>
<dbReference type="GO" id="GO:0030976">
    <property type="term" value="F:thiamine pyrophosphate binding"/>
    <property type="evidence" value="ECO:0007669"/>
    <property type="project" value="InterPro"/>
</dbReference>
<evidence type="ECO:0000256" key="2">
    <source>
        <dbReference type="ARBA" id="ARBA00008129"/>
    </source>
</evidence>
<evidence type="ECO:0000256" key="1">
    <source>
        <dbReference type="ARBA" id="ARBA00007812"/>
    </source>
</evidence>
<dbReference type="InterPro" id="IPR011766">
    <property type="entry name" value="TPP_enzyme_TPP-bd"/>
</dbReference>
<dbReference type="InterPro" id="IPR000132">
    <property type="entry name" value="Nitrilase/CN_hydratase_CS"/>
</dbReference>
<dbReference type="OrthoDB" id="2867507at2759"/>
<dbReference type="GO" id="GO:0000257">
    <property type="term" value="F:nitrilase activity"/>
    <property type="evidence" value="ECO:0007669"/>
    <property type="project" value="UniProtKB-EC"/>
</dbReference>
<keyword evidence="3" id="KW-0378">Hydrolase</keyword>
<dbReference type="GeneID" id="41978225"/>
<dbReference type="InterPro" id="IPR036526">
    <property type="entry name" value="C-N_Hydrolase_sf"/>
</dbReference>
<dbReference type="FunFam" id="3.60.110.10:FF:000011">
    <property type="entry name" value="Cyanide hydratase"/>
    <property type="match status" value="1"/>
</dbReference>
<dbReference type="RefSeq" id="XP_030988992.1">
    <property type="nucleotide sequence ID" value="XM_031133434.1"/>
</dbReference>
<dbReference type="GO" id="GO:0000287">
    <property type="term" value="F:magnesium ion binding"/>
    <property type="evidence" value="ECO:0007669"/>
    <property type="project" value="InterPro"/>
</dbReference>
<dbReference type="SUPFAM" id="SSF52467">
    <property type="entry name" value="DHS-like NAD/FAD-binding domain"/>
    <property type="match status" value="1"/>
</dbReference>
<sequence length="891" mass="96960">MTQLRPPIRVAVTQAEPVWLDLEATVDKTCELIREAASNNAQLIAFPECWVPGYPAWIWTRPVDTDMTCEYIRNSLKLDSPQMLRIQRCAADHKMVVVLGFSENVHDSLYISQVTIDVSGDIVMARSKIKATHMERTVFGDSPASCLNSVVQTDVARVGALSCWEHIQPLLKYHTYSGREQIHVAAWPPLFEHGGAEDDSLWSMSSAGTRALASTYAIESQSFVLHCTAVLSQSGIDRMKTQGGAMMATPGGGRSAIFGPDGRKLSIDLPETQEGIIYADLDLDLVLKAKSFVDVCGHYSRPDLLWLSVDREIKEHHRRISRPEKFEFSISIMYTASFAFFEALVEAGVKNCFVNLGSDHPSILEAMIKGSTEKADSFPNIYTCPSEMVALSMADGYARATNEPQCVIVHVDVGTSALGVAIHNAAIGRAPVLIFAGLSPFTIEGEMRGSRTEFIHWLQDVPDQKQIVAQYCRYTGEIKTGKNIKQMVHRAIQIATSEPQGPVYLMGAREVMEEEIEPYTINPKLWRPVGPSALPEGAVVEISELLAGAENPLVVCGYSGRNHAAVKALVSLAEAVPGLRVLDTGGSDMCFPADQPGWLSMRYGVDDSVREADVILVVNCDVPWVNTLCRPRSDARIVHLDVDPLKQLMPVFYIDAEARYRVDASTSLSQLVAHLTTDSTLRAQLSSPSALQRRQNLQKSHAAFLESLDAKALVGNAEGGRPSSALVCATLRKTLPRDTIYTVEAVTNFLICHEQLRTTLPGTFINCGGGGLGWSGGGALGVKLATDAADIAKTGKSNQRMVVQIVGDGSYLFSFPSSVYWISQRYGIPVLTILNISFEPPPNYSEIARAASDGHIFAARVATTAEFNAALAEAIKTVQSGISAVLDVAIS</sequence>
<dbReference type="EC" id="3.5.5.1" evidence="6"/>
<gene>
    <name evidence="9" type="ORF">E0L32_010778</name>
</gene>
<keyword evidence="10" id="KW-1185">Reference proteome</keyword>
<evidence type="ECO:0000256" key="6">
    <source>
        <dbReference type="ARBA" id="ARBA00039045"/>
    </source>
</evidence>
<protein>
    <recommendedName>
        <fullName evidence="6">nitrilase</fullName>
        <ecNumber evidence="6">3.5.5.1</ecNumber>
    </recommendedName>
</protein>
<organism evidence="9 10">
    <name type="scientific">Thyridium curvatum</name>
    <dbReference type="NCBI Taxonomy" id="1093900"/>
    <lineage>
        <taxon>Eukaryota</taxon>
        <taxon>Fungi</taxon>
        <taxon>Dikarya</taxon>
        <taxon>Ascomycota</taxon>
        <taxon>Pezizomycotina</taxon>
        <taxon>Sordariomycetes</taxon>
        <taxon>Sordariomycetidae</taxon>
        <taxon>Thyridiales</taxon>
        <taxon>Thyridiaceae</taxon>
        <taxon>Thyridium</taxon>
    </lineage>
</organism>
<dbReference type="SUPFAM" id="SSF52518">
    <property type="entry name" value="Thiamin diphosphate-binding fold (THDP-binding)"/>
    <property type="match status" value="2"/>
</dbReference>
<keyword evidence="4 7" id="KW-0786">Thiamine pyrophosphate</keyword>
<comment type="catalytic activity">
    <reaction evidence="5">
        <text>a nitrile + 2 H2O = a carboxylate + NH4(+)</text>
        <dbReference type="Rhea" id="RHEA:21724"/>
        <dbReference type="ChEBI" id="CHEBI:15377"/>
        <dbReference type="ChEBI" id="CHEBI:18379"/>
        <dbReference type="ChEBI" id="CHEBI:28938"/>
        <dbReference type="ChEBI" id="CHEBI:29067"/>
        <dbReference type="EC" id="3.5.5.1"/>
    </reaction>
</comment>